<feature type="transmembrane region" description="Helical" evidence="7">
    <location>
        <begin position="263"/>
        <end position="284"/>
    </location>
</feature>
<feature type="transmembrane region" description="Helical" evidence="7">
    <location>
        <begin position="361"/>
        <end position="381"/>
    </location>
</feature>
<feature type="transmembrane region" description="Helical" evidence="7">
    <location>
        <begin position="660"/>
        <end position="682"/>
    </location>
</feature>
<gene>
    <name evidence="10" type="ORF">SAMN02927928_2397</name>
</gene>
<feature type="transmembrane region" description="Helical" evidence="7">
    <location>
        <begin position="752"/>
        <end position="774"/>
    </location>
</feature>
<feature type="transmembrane region" description="Helical" evidence="7">
    <location>
        <begin position="20"/>
        <end position="39"/>
    </location>
</feature>
<sequence>MRPLDAKLLRDIWRMRMHAAGIVLVLGCGLAVLIMAVGMRASLEKTRLQYYADKHMADLAVSLVRAPDRLAPVMENAPGVAAVETRISGYALLDLPQVAEPVSARLISLPRQGRPRVNDLALTAGRWPDPAHPEEALVNEAFATALRLRPGSPLDAILHGHRQRLVITGIANSPEFVFVTAPGEMFPQPERFAVIWMGRDALGEAYDMRGAFNDAVIRLAAGADIRAATRAIDDTLTPYGSAGATGRDRMMSDRFLSEELSQLGILASFIPTFFLIVAAFLVNISMGRVIATERANIGLLKAFGYSDLAIAWHYAESALIFGTLGLIAGIAAGTVYGRFIAGMYRQYYHFPNLEFSASLPTLILAAAASFAAAGLGAWNAVARAARLPPAEALAPPQPANYAQGGGLFHGFAEGLDAKSRIILRRIVRFPRRAATTALGIGLAISILIVTQSFPAEMTYMLDVHFGLANRQDVTLTLSEPQEAGVLHDIERLPGVITVEPFRIDGVAFSKDQRRVEEALFGLAEGATLNRLIGRDLSVIAPPTEGVWLSRPLARKLEARAGDDITIEQLRGRRIRATVRVAGIIDPMIGSSAYMSLGNLSSLMREPGRISGAYLRLDPAAYAAFTARLKQTPALMGASFVSLAERSMRKNFNEHMGLMTAIYSSFAAIMAGGVAFSAARVTLAEQERDLATLRVLGFSRLEVSYVLIGEIMVLALLSLPFAVLFGTGMAIWMTHLFSTENFAFPYVFDPAGYAFAISFTLACVLVAALVVRGAVDRLDMVGVLKARD</sequence>
<dbReference type="GO" id="GO:0044874">
    <property type="term" value="P:lipoprotein localization to outer membrane"/>
    <property type="evidence" value="ECO:0007669"/>
    <property type="project" value="TreeGrafter"/>
</dbReference>
<evidence type="ECO:0000256" key="7">
    <source>
        <dbReference type="SAM" id="Phobius"/>
    </source>
</evidence>
<evidence type="ECO:0000259" key="8">
    <source>
        <dbReference type="Pfam" id="PF02687"/>
    </source>
</evidence>
<reference evidence="11" key="1">
    <citation type="submission" date="2016-10" db="EMBL/GenBank/DDBJ databases">
        <authorList>
            <person name="Varghese N."/>
            <person name="Submissions S."/>
        </authorList>
    </citation>
    <scope>NUCLEOTIDE SEQUENCE [LARGE SCALE GENOMIC DNA]</scope>
    <source>
        <strain evidence="11">CGMCC 1.3431</strain>
    </source>
</reference>
<evidence type="ECO:0000256" key="2">
    <source>
        <dbReference type="ARBA" id="ARBA00005236"/>
    </source>
</evidence>
<dbReference type="Pfam" id="PF12704">
    <property type="entry name" value="MacB_PCD"/>
    <property type="match status" value="1"/>
</dbReference>
<dbReference type="RefSeq" id="WP_090648117.1">
    <property type="nucleotide sequence ID" value="NZ_CBCRYE010000001.1"/>
</dbReference>
<evidence type="ECO:0000259" key="9">
    <source>
        <dbReference type="Pfam" id="PF12704"/>
    </source>
</evidence>
<proteinExistence type="inferred from homology"/>
<keyword evidence="11" id="KW-1185">Reference proteome</keyword>
<dbReference type="InterPro" id="IPR025857">
    <property type="entry name" value="MacB_PCD"/>
</dbReference>
<feature type="transmembrane region" description="Helical" evidence="7">
    <location>
        <begin position="318"/>
        <end position="341"/>
    </location>
</feature>
<dbReference type="PANTHER" id="PTHR30489">
    <property type="entry name" value="LIPOPROTEIN-RELEASING SYSTEM TRANSMEMBRANE PROTEIN LOLE"/>
    <property type="match status" value="1"/>
</dbReference>
<dbReference type="GO" id="GO:0098797">
    <property type="term" value="C:plasma membrane protein complex"/>
    <property type="evidence" value="ECO:0007669"/>
    <property type="project" value="TreeGrafter"/>
</dbReference>
<dbReference type="PANTHER" id="PTHR30489:SF0">
    <property type="entry name" value="LIPOPROTEIN-RELEASING SYSTEM TRANSMEMBRANE PROTEIN LOLE"/>
    <property type="match status" value="1"/>
</dbReference>
<keyword evidence="4 7" id="KW-0812">Transmembrane</keyword>
<dbReference type="Proteomes" id="UP000199150">
    <property type="component" value="Unassembled WGS sequence"/>
</dbReference>
<keyword evidence="3" id="KW-1003">Cell membrane</keyword>
<keyword evidence="5 7" id="KW-1133">Transmembrane helix</keyword>
<organism evidence="10 11">
    <name type="scientific">Asticcacaulis taihuensis</name>
    <dbReference type="NCBI Taxonomy" id="260084"/>
    <lineage>
        <taxon>Bacteria</taxon>
        <taxon>Pseudomonadati</taxon>
        <taxon>Pseudomonadota</taxon>
        <taxon>Alphaproteobacteria</taxon>
        <taxon>Caulobacterales</taxon>
        <taxon>Caulobacteraceae</taxon>
        <taxon>Asticcacaulis</taxon>
    </lineage>
</organism>
<evidence type="ECO:0000256" key="3">
    <source>
        <dbReference type="ARBA" id="ARBA00022475"/>
    </source>
</evidence>
<evidence type="ECO:0000256" key="6">
    <source>
        <dbReference type="ARBA" id="ARBA00023136"/>
    </source>
</evidence>
<comment type="subcellular location">
    <subcellularLocation>
        <location evidence="1">Cell membrane</location>
        <topology evidence="1">Multi-pass membrane protein</topology>
    </subcellularLocation>
</comment>
<name>A0A1G4S412_9CAUL</name>
<comment type="similarity">
    <text evidence="2">Belongs to the ABC-4 integral membrane protein family. LolC/E subfamily.</text>
</comment>
<dbReference type="Pfam" id="PF02687">
    <property type="entry name" value="FtsX"/>
    <property type="match status" value="2"/>
</dbReference>
<feature type="domain" description="MacB-like periplasmic core" evidence="9">
    <location>
        <begin position="435"/>
        <end position="630"/>
    </location>
</feature>
<feature type="domain" description="ABC3 transporter permease C-terminal" evidence="8">
    <location>
        <begin position="661"/>
        <end position="769"/>
    </location>
</feature>
<protein>
    <submittedName>
        <fullName evidence="10">Putative ABC transport system permease protein</fullName>
    </submittedName>
</protein>
<evidence type="ECO:0000313" key="11">
    <source>
        <dbReference type="Proteomes" id="UP000199150"/>
    </source>
</evidence>
<dbReference type="EMBL" id="FMTS01000003">
    <property type="protein sequence ID" value="SCW63751.1"/>
    <property type="molecule type" value="Genomic_DNA"/>
</dbReference>
<evidence type="ECO:0000256" key="4">
    <source>
        <dbReference type="ARBA" id="ARBA00022692"/>
    </source>
</evidence>
<feature type="transmembrane region" description="Helical" evidence="7">
    <location>
        <begin position="703"/>
        <end position="732"/>
    </location>
</feature>
<dbReference type="PROSITE" id="PS51257">
    <property type="entry name" value="PROKAR_LIPOPROTEIN"/>
    <property type="match status" value="1"/>
</dbReference>
<evidence type="ECO:0000256" key="5">
    <source>
        <dbReference type="ARBA" id="ARBA00022989"/>
    </source>
</evidence>
<evidence type="ECO:0000313" key="10">
    <source>
        <dbReference type="EMBL" id="SCW63751.1"/>
    </source>
</evidence>
<dbReference type="InterPro" id="IPR003838">
    <property type="entry name" value="ABC3_permease_C"/>
</dbReference>
<feature type="domain" description="ABC3 transporter permease C-terminal" evidence="8">
    <location>
        <begin position="269"/>
        <end position="389"/>
    </location>
</feature>
<dbReference type="InterPro" id="IPR051447">
    <property type="entry name" value="Lipoprotein-release_system"/>
</dbReference>
<feature type="transmembrane region" description="Helical" evidence="7">
    <location>
        <begin position="433"/>
        <end position="453"/>
    </location>
</feature>
<dbReference type="AlphaFoldDB" id="A0A1G4S412"/>
<keyword evidence="6 7" id="KW-0472">Membrane</keyword>
<evidence type="ECO:0000256" key="1">
    <source>
        <dbReference type="ARBA" id="ARBA00004651"/>
    </source>
</evidence>
<dbReference type="STRING" id="260084.SAMN02927928_2397"/>
<accession>A0A1G4S412</accession>